<dbReference type="Pfam" id="PF21810">
    <property type="entry name" value="DUF6880"/>
    <property type="match status" value="1"/>
</dbReference>
<dbReference type="InterPro" id="IPR049245">
    <property type="entry name" value="DUF6880"/>
</dbReference>
<comment type="caution">
    <text evidence="1">The sequence shown here is derived from an EMBL/GenBank/DDBJ whole genome shotgun (WGS) entry which is preliminary data.</text>
</comment>
<reference evidence="1 2" key="1">
    <citation type="submission" date="2017-09" db="EMBL/GenBank/DDBJ databases">
        <title>Pseudomonas abyssi sp. nov. isolated from Abyssopelagic Water.</title>
        <authorList>
            <person name="Wei Y."/>
        </authorList>
    </citation>
    <scope>NUCLEOTIDE SEQUENCE [LARGE SCALE GENOMIC DNA]</scope>
    <source>
        <strain evidence="1 2">MT5</strain>
    </source>
</reference>
<dbReference type="EMBL" id="NTMR01000019">
    <property type="protein sequence ID" value="PBK03525.1"/>
    <property type="molecule type" value="Genomic_DNA"/>
</dbReference>
<protein>
    <submittedName>
        <fullName evidence="1">Uncharacterized protein</fullName>
    </submittedName>
</protein>
<dbReference type="AlphaFoldDB" id="A0A2A3MFV9"/>
<dbReference type="RefSeq" id="WP_096005609.1">
    <property type="nucleotide sequence ID" value="NZ_NTMR01000019.1"/>
</dbReference>
<keyword evidence="2" id="KW-1185">Reference proteome</keyword>
<dbReference type="Proteomes" id="UP000242313">
    <property type="component" value="Unassembled WGS sequence"/>
</dbReference>
<evidence type="ECO:0000313" key="2">
    <source>
        <dbReference type="Proteomes" id="UP000242313"/>
    </source>
</evidence>
<sequence length="468" mass="53200">MSIVKQLRAMPTPALIALVDDLYGRNADIDKTIEKHLGQQRDAPEPLPNLLPYLQRQVSQVTSSHEFIDYHIAPSFAQRLEQLLVDICELADADADQALALLDQLLERHSDMVERVDDSDGCLGEVLGTAVEFWLEVASNLRRQQPQARDWVAAVCALYDNNDYGCFDDLLRFSHTLLTPQELHSLAAGFTQTARSAIATHKGDDYNHQAADACIGLRSVAEALGDIDLYEQAILLTNPQPNPLQLQQLVEFALRINALEQAEHWLQQPQWQADLRRKTQLHNQLLKLQGNLDQLKHNLLQTYQQSPSLFNLEAYWEYADPAERQALSQQIKQQLSAESDPSATIQTLLFIDAVDLAAEHLIAQHARLQGCWYGTLLNWLEHFEIAGQTLASIVCYRLLLNDLLDRGYSKAYHHGARYFRDLLELDKTQPDYRGLENAQCYIATLQSKHWRKRSFWEAAGHPNKALAR</sequence>
<accession>A0A2A3MFV9</accession>
<gene>
    <name evidence="1" type="ORF">CNQ84_14780</name>
</gene>
<organism evidence="1 2">
    <name type="scientific">Pseudomonas abyssi</name>
    <dbReference type="NCBI Taxonomy" id="170540"/>
    <lineage>
        <taxon>Bacteria</taxon>
        <taxon>Pseudomonadati</taxon>
        <taxon>Pseudomonadota</taxon>
        <taxon>Gammaproteobacteria</taxon>
        <taxon>Pseudomonadales</taxon>
        <taxon>Pseudomonadaceae</taxon>
        <taxon>Pseudomonas</taxon>
    </lineage>
</organism>
<evidence type="ECO:0000313" key="1">
    <source>
        <dbReference type="EMBL" id="PBK03525.1"/>
    </source>
</evidence>
<proteinExistence type="predicted"/>
<name>A0A2A3MFV9_9PSED</name>